<dbReference type="AlphaFoldDB" id="N6W3B4"/>
<gene>
    <name evidence="1" type="ORF">J057_04566</name>
</gene>
<dbReference type="Pfam" id="PF05926">
    <property type="entry name" value="Phage_GPL"/>
    <property type="match status" value="1"/>
</dbReference>
<dbReference type="PATRIC" id="fig|626887.3.peg.899"/>
<dbReference type="EMBL" id="APLQ01000011">
    <property type="protein sequence ID" value="ENO14594.1"/>
    <property type="molecule type" value="Genomic_DNA"/>
</dbReference>
<proteinExistence type="predicted"/>
<sequence>MGDRLKVPDRPAPTDPLREDRLVSGYSFAGGSPAPAEPVTLTNVAFFPDIDTGEFLTLYRIPTEIDAQIIEHQLLQAMTRTNHSLQTWRATQESEGHTALSDVPAESLGNESELVRLYKRAVMCEAKAELLKETETVDRRAVAENAAKAGEETEDKYREFAAEAIRVIAGLNRIGVALI</sequence>
<keyword evidence="2" id="KW-1185">Reference proteome</keyword>
<dbReference type="HOGENOM" id="CLU_109291_0_0_6"/>
<dbReference type="InterPro" id="IPR009225">
    <property type="entry name" value="Phage_head_completion_GpL"/>
</dbReference>
<dbReference type="OrthoDB" id="6312934at2"/>
<protein>
    <submittedName>
        <fullName evidence="1">Head protein</fullName>
    </submittedName>
</protein>
<dbReference type="RefSeq" id="WP_004578891.1">
    <property type="nucleotide sequence ID" value="NZ_AP028878.1"/>
</dbReference>
<evidence type="ECO:0000313" key="1">
    <source>
        <dbReference type="EMBL" id="ENO14594.1"/>
    </source>
</evidence>
<comment type="caution">
    <text evidence="1">The sequence shown here is derived from an EMBL/GenBank/DDBJ whole genome shotgun (WGS) entry which is preliminary data.</text>
</comment>
<accession>N6W3B4</accession>
<dbReference type="Proteomes" id="UP000013165">
    <property type="component" value="Unassembled WGS sequence"/>
</dbReference>
<name>N6W3B4_9GAMM</name>
<evidence type="ECO:0000313" key="2">
    <source>
        <dbReference type="Proteomes" id="UP000013165"/>
    </source>
</evidence>
<reference evidence="1 2" key="1">
    <citation type="journal article" date="2013" name="Genome Announc.">
        <title>Genome Sequence of the Polycyclic Aromatic Hydrocarbon-Degrading Bacterium Strain Marinobacter nanhaiticus D15-8WT.</title>
        <authorList>
            <person name="Cui Z."/>
            <person name="Gao W."/>
            <person name="Li Q."/>
            <person name="Xu G."/>
            <person name="Zheng L."/>
        </authorList>
    </citation>
    <scope>NUCLEOTIDE SEQUENCE [LARGE SCALE GENOMIC DNA]</scope>
    <source>
        <strain evidence="1 2">D15-8W</strain>
    </source>
</reference>
<dbReference type="STRING" id="626887.J057_04566"/>
<organism evidence="1 2">
    <name type="scientific">Marinobacter nanhaiticus D15-8W</name>
    <dbReference type="NCBI Taxonomy" id="626887"/>
    <lineage>
        <taxon>Bacteria</taxon>
        <taxon>Pseudomonadati</taxon>
        <taxon>Pseudomonadota</taxon>
        <taxon>Gammaproteobacteria</taxon>
        <taxon>Pseudomonadales</taxon>
        <taxon>Marinobacteraceae</taxon>
        <taxon>Marinobacter</taxon>
    </lineage>
</organism>